<evidence type="ECO:0000256" key="16">
    <source>
        <dbReference type="ARBA" id="ARBA00023102"/>
    </source>
</evidence>
<dbReference type="InterPro" id="IPR015867">
    <property type="entry name" value="N-reg_PII/ATP_PRibTrfase_C"/>
</dbReference>
<reference evidence="21" key="1">
    <citation type="submission" date="2020-10" db="EMBL/GenBank/DDBJ databases">
        <authorList>
            <person name="Gilroy R."/>
        </authorList>
    </citation>
    <scope>NUCLEOTIDE SEQUENCE</scope>
    <source>
        <strain evidence="21">7463</strain>
    </source>
</reference>
<dbReference type="InterPro" id="IPR013820">
    <property type="entry name" value="ATP_PRibTrfase_cat"/>
</dbReference>
<dbReference type="FunFam" id="3.40.190.10:FF:000008">
    <property type="entry name" value="ATP phosphoribosyltransferase"/>
    <property type="match status" value="1"/>
</dbReference>
<proteinExistence type="inferred from homology"/>
<dbReference type="NCBIfam" id="TIGR00070">
    <property type="entry name" value="hisG"/>
    <property type="match status" value="1"/>
</dbReference>
<keyword evidence="15 18" id="KW-0460">Magnesium</keyword>
<dbReference type="InterPro" id="IPR001348">
    <property type="entry name" value="ATP_PRibTrfase_HisG"/>
</dbReference>
<comment type="caution">
    <text evidence="21">The sequence shown here is derived from an EMBL/GenBank/DDBJ whole genome shotgun (WGS) entry which is preliminary data.</text>
</comment>
<dbReference type="HAMAP" id="MF_00079">
    <property type="entry name" value="HisG_Long"/>
    <property type="match status" value="1"/>
</dbReference>
<evidence type="ECO:0000256" key="10">
    <source>
        <dbReference type="ARBA" id="ARBA00022676"/>
    </source>
</evidence>
<comment type="pathway">
    <text evidence="4 18">Amino-acid biosynthesis; L-histidine biosynthesis; L-histidine from 5-phospho-alpha-D-ribose 1-diphosphate: step 1/9.</text>
</comment>
<name>A0A9D1LFT9_9BURK</name>
<gene>
    <name evidence="18 21" type="primary">hisG</name>
    <name evidence="21" type="ORF">IAC56_03010</name>
</gene>
<evidence type="ECO:0000313" key="22">
    <source>
        <dbReference type="Proteomes" id="UP000824083"/>
    </source>
</evidence>
<evidence type="ECO:0000256" key="13">
    <source>
        <dbReference type="ARBA" id="ARBA00022741"/>
    </source>
</evidence>
<reference evidence="21" key="2">
    <citation type="journal article" date="2021" name="PeerJ">
        <title>Extensive microbial diversity within the chicken gut microbiome revealed by metagenomics and culture.</title>
        <authorList>
            <person name="Gilroy R."/>
            <person name="Ravi A."/>
            <person name="Getino M."/>
            <person name="Pursley I."/>
            <person name="Horton D.L."/>
            <person name="Alikhan N.F."/>
            <person name="Baker D."/>
            <person name="Gharbi K."/>
            <person name="Hall N."/>
            <person name="Watson M."/>
            <person name="Adriaenssens E.M."/>
            <person name="Foster-Nyarko E."/>
            <person name="Jarju S."/>
            <person name="Secka A."/>
            <person name="Antonio M."/>
            <person name="Oren A."/>
            <person name="Chaudhuri R.R."/>
            <person name="La Ragione R."/>
            <person name="Hildebrand F."/>
            <person name="Pallen M.J."/>
        </authorList>
    </citation>
    <scope>NUCLEOTIDE SEQUENCE</scope>
    <source>
        <strain evidence="21">7463</strain>
    </source>
</reference>
<evidence type="ECO:0000256" key="1">
    <source>
        <dbReference type="ARBA" id="ARBA00000915"/>
    </source>
</evidence>
<evidence type="ECO:0000256" key="3">
    <source>
        <dbReference type="ARBA" id="ARBA00004496"/>
    </source>
</evidence>
<comment type="subcellular location">
    <subcellularLocation>
        <location evidence="3 18">Cytoplasm</location>
    </subcellularLocation>
</comment>
<feature type="domain" description="Histidine biosynthesis HisG C-terminal" evidence="20">
    <location>
        <begin position="223"/>
        <end position="296"/>
    </location>
</feature>
<evidence type="ECO:0000259" key="20">
    <source>
        <dbReference type="Pfam" id="PF08029"/>
    </source>
</evidence>
<dbReference type="FunFam" id="3.30.70.120:FF:000002">
    <property type="entry name" value="ATP phosphoribosyltransferase"/>
    <property type="match status" value="1"/>
</dbReference>
<dbReference type="EMBL" id="DVMY01000053">
    <property type="protein sequence ID" value="HIU37226.1"/>
    <property type="molecule type" value="Genomic_DNA"/>
</dbReference>
<dbReference type="NCBIfam" id="TIGR03455">
    <property type="entry name" value="HisG_C-term"/>
    <property type="match status" value="1"/>
</dbReference>
<dbReference type="SUPFAM" id="SSF54913">
    <property type="entry name" value="GlnB-like"/>
    <property type="match status" value="1"/>
</dbReference>
<evidence type="ECO:0000256" key="17">
    <source>
        <dbReference type="ARBA" id="ARBA00024861"/>
    </source>
</evidence>
<comment type="similarity">
    <text evidence="5 18">Belongs to the ATP phosphoribosyltransferase family. Long subfamily.</text>
</comment>
<dbReference type="Gene3D" id="3.40.190.10">
    <property type="entry name" value="Periplasmic binding protein-like II"/>
    <property type="match status" value="2"/>
</dbReference>
<accession>A0A9D1LFT9</accession>
<dbReference type="InterPro" id="IPR011322">
    <property type="entry name" value="N-reg_PII-like_a/b"/>
</dbReference>
<keyword evidence="11 18" id="KW-0808">Transferase</keyword>
<evidence type="ECO:0000256" key="18">
    <source>
        <dbReference type="HAMAP-Rule" id="MF_00079"/>
    </source>
</evidence>
<dbReference type="InterPro" id="IPR013115">
    <property type="entry name" value="HisG_C"/>
</dbReference>
<organism evidence="21 22">
    <name type="scientific">Candidatus Aphodousia faecigallinarum</name>
    <dbReference type="NCBI Taxonomy" id="2840677"/>
    <lineage>
        <taxon>Bacteria</taxon>
        <taxon>Pseudomonadati</taxon>
        <taxon>Pseudomonadota</taxon>
        <taxon>Betaproteobacteria</taxon>
        <taxon>Burkholderiales</taxon>
        <taxon>Sutterellaceae</taxon>
        <taxon>Sutterellaceae incertae sedis</taxon>
        <taxon>Candidatus Aphodousia</taxon>
    </lineage>
</organism>
<evidence type="ECO:0000256" key="8">
    <source>
        <dbReference type="ARBA" id="ARBA00022490"/>
    </source>
</evidence>
<dbReference type="EC" id="2.4.2.17" evidence="6 18"/>
<evidence type="ECO:0000256" key="6">
    <source>
        <dbReference type="ARBA" id="ARBA00011946"/>
    </source>
</evidence>
<evidence type="ECO:0000256" key="2">
    <source>
        <dbReference type="ARBA" id="ARBA00001946"/>
    </source>
</evidence>
<evidence type="ECO:0000256" key="9">
    <source>
        <dbReference type="ARBA" id="ARBA00022605"/>
    </source>
</evidence>
<dbReference type="PANTHER" id="PTHR21403">
    <property type="entry name" value="ATP PHOSPHORIBOSYLTRANSFERASE ATP-PRTASE"/>
    <property type="match status" value="1"/>
</dbReference>
<dbReference type="GO" id="GO:0000105">
    <property type="term" value="P:L-histidine biosynthetic process"/>
    <property type="evidence" value="ECO:0007669"/>
    <property type="project" value="UniProtKB-UniRule"/>
</dbReference>
<keyword evidence="16 18" id="KW-0368">Histidine biosynthesis</keyword>
<evidence type="ECO:0000256" key="5">
    <source>
        <dbReference type="ARBA" id="ARBA00007955"/>
    </source>
</evidence>
<keyword evidence="10 18" id="KW-0328">Glycosyltransferase</keyword>
<evidence type="ECO:0000256" key="12">
    <source>
        <dbReference type="ARBA" id="ARBA00022723"/>
    </source>
</evidence>
<dbReference type="InterPro" id="IPR020621">
    <property type="entry name" value="ATP-PRT_HisG_long"/>
</dbReference>
<dbReference type="SUPFAM" id="SSF53850">
    <property type="entry name" value="Periplasmic binding protein-like II"/>
    <property type="match status" value="1"/>
</dbReference>
<dbReference type="Pfam" id="PF01634">
    <property type="entry name" value="HisG"/>
    <property type="match status" value="1"/>
</dbReference>
<dbReference type="Proteomes" id="UP000824083">
    <property type="component" value="Unassembled WGS sequence"/>
</dbReference>
<evidence type="ECO:0000256" key="4">
    <source>
        <dbReference type="ARBA" id="ARBA00004667"/>
    </source>
</evidence>
<evidence type="ECO:0000256" key="11">
    <source>
        <dbReference type="ARBA" id="ARBA00022679"/>
    </source>
</evidence>
<feature type="domain" description="ATP phosphoribosyltransferase catalytic" evidence="19">
    <location>
        <begin position="54"/>
        <end position="218"/>
    </location>
</feature>
<dbReference type="GO" id="GO:0003879">
    <property type="term" value="F:ATP phosphoribosyltransferase activity"/>
    <property type="evidence" value="ECO:0007669"/>
    <property type="project" value="UniProtKB-UniRule"/>
</dbReference>
<keyword evidence="12 18" id="KW-0479">Metal-binding</keyword>
<protein>
    <recommendedName>
        <fullName evidence="7 18">ATP phosphoribosyltransferase</fullName>
        <shortName evidence="18">ATP-PRT</shortName>
        <shortName evidence="18">ATP-PRTase</shortName>
        <ecNumber evidence="6 18">2.4.2.17</ecNumber>
    </recommendedName>
</protein>
<evidence type="ECO:0000256" key="14">
    <source>
        <dbReference type="ARBA" id="ARBA00022840"/>
    </source>
</evidence>
<dbReference type="PANTHER" id="PTHR21403:SF8">
    <property type="entry name" value="ATP PHOSPHORIBOSYLTRANSFERASE"/>
    <property type="match status" value="1"/>
</dbReference>
<dbReference type="Pfam" id="PF08029">
    <property type="entry name" value="HisG_C"/>
    <property type="match status" value="1"/>
</dbReference>
<dbReference type="GO" id="GO:0000287">
    <property type="term" value="F:magnesium ion binding"/>
    <property type="evidence" value="ECO:0007669"/>
    <property type="project" value="UniProtKB-UniRule"/>
</dbReference>
<comment type="cofactor">
    <cofactor evidence="2 18">
        <name>Mg(2+)</name>
        <dbReference type="ChEBI" id="CHEBI:18420"/>
    </cofactor>
</comment>
<comment type="function">
    <text evidence="17 18">Catalyzes the condensation of ATP and 5-phosphoribose 1-diphosphate to form N'-(5'-phosphoribosyl)-ATP (PR-ATP). Has a crucial role in the pathway because the rate of histidine biosynthesis seems to be controlled primarily by regulation of HisG enzymatic activity.</text>
</comment>
<keyword evidence="13 18" id="KW-0547">Nucleotide-binding</keyword>
<dbReference type="Gene3D" id="3.30.70.120">
    <property type="match status" value="1"/>
</dbReference>
<keyword evidence="8 18" id="KW-0963">Cytoplasm</keyword>
<dbReference type="GO" id="GO:0005737">
    <property type="term" value="C:cytoplasm"/>
    <property type="evidence" value="ECO:0007669"/>
    <property type="project" value="UniProtKB-SubCell"/>
</dbReference>
<dbReference type="GO" id="GO:0005524">
    <property type="term" value="F:ATP binding"/>
    <property type="evidence" value="ECO:0007669"/>
    <property type="project" value="UniProtKB-KW"/>
</dbReference>
<sequence>MSETSRLRIALQKSGRLSEDSFDLLEQAGLKVRVRAQRLIAIAENFPVEVLLVRDDDIPGLVMDGTVDMGIVGEGVLEETKLAREAMGKNASYTVSRRLDFGECRLGIAIPLDKPWTAPSDLSGLRIATSFPNLLSRWMREQGVEFKTCLLTGSVEIAPRAGLADAICDQISTGATLEANGLKEVQTVFRSKACLIERQGQFDKDKRALMDMLLARIDGILMARGSKYIMLHAPKDKIEDVIRLLPGAEHPTLLPMADDDTKIVMHMVSRETLFWETMEKLKALGASSILVLPIEKMLK</sequence>
<evidence type="ECO:0000259" key="19">
    <source>
        <dbReference type="Pfam" id="PF01634"/>
    </source>
</evidence>
<dbReference type="AlphaFoldDB" id="A0A9D1LFT9"/>
<comment type="catalytic activity">
    <reaction evidence="1 18">
        <text>1-(5-phospho-beta-D-ribosyl)-ATP + diphosphate = 5-phospho-alpha-D-ribose 1-diphosphate + ATP</text>
        <dbReference type="Rhea" id="RHEA:18473"/>
        <dbReference type="ChEBI" id="CHEBI:30616"/>
        <dbReference type="ChEBI" id="CHEBI:33019"/>
        <dbReference type="ChEBI" id="CHEBI:58017"/>
        <dbReference type="ChEBI" id="CHEBI:73183"/>
        <dbReference type="EC" id="2.4.2.17"/>
    </reaction>
</comment>
<evidence type="ECO:0000256" key="7">
    <source>
        <dbReference type="ARBA" id="ARBA00020998"/>
    </source>
</evidence>
<evidence type="ECO:0000313" key="21">
    <source>
        <dbReference type="EMBL" id="HIU37226.1"/>
    </source>
</evidence>
<keyword evidence="14 18" id="KW-0067">ATP-binding</keyword>
<keyword evidence="9 18" id="KW-0028">Amino-acid biosynthesis</keyword>
<evidence type="ECO:0000256" key="15">
    <source>
        <dbReference type="ARBA" id="ARBA00022842"/>
    </source>
</evidence>
<comment type="activity regulation">
    <text evidence="18">Feedback inhibited by histidine.</text>
</comment>